<dbReference type="GO" id="GO:0006313">
    <property type="term" value="P:DNA transposition"/>
    <property type="evidence" value="ECO:0007669"/>
    <property type="project" value="InterPro"/>
</dbReference>
<feature type="region of interest" description="Disordered" evidence="1">
    <location>
        <begin position="92"/>
        <end position="139"/>
    </location>
</feature>
<evidence type="ECO:0000256" key="1">
    <source>
        <dbReference type="SAM" id="MobiDB-lite"/>
    </source>
</evidence>
<accession>A0A385D5I1</accession>
<evidence type="ECO:0000313" key="4">
    <source>
        <dbReference type="Proteomes" id="UP000259636"/>
    </source>
</evidence>
<name>A0A385D5I1_9ACTN</name>
<evidence type="ECO:0000259" key="2">
    <source>
        <dbReference type="Pfam" id="PF01526"/>
    </source>
</evidence>
<dbReference type="EMBL" id="CP031742">
    <property type="protein sequence ID" value="AXQ53638.1"/>
    <property type="molecule type" value="Genomic_DNA"/>
</dbReference>
<gene>
    <name evidence="3" type="ORF">D0C37_02790</name>
</gene>
<dbReference type="GO" id="GO:0004803">
    <property type="term" value="F:transposase activity"/>
    <property type="evidence" value="ECO:0007669"/>
    <property type="project" value="InterPro"/>
</dbReference>
<dbReference type="InterPro" id="IPR002513">
    <property type="entry name" value="Tn3_Tnp_DDE_dom"/>
</dbReference>
<dbReference type="Pfam" id="PF01526">
    <property type="entry name" value="DDE_Tnp_Tn3"/>
    <property type="match status" value="1"/>
</dbReference>
<dbReference type="Proteomes" id="UP000259636">
    <property type="component" value="Chromosome"/>
</dbReference>
<organism evidence="3 4">
    <name type="scientific">Streptomyces koyangensis</name>
    <dbReference type="NCBI Taxonomy" id="188770"/>
    <lineage>
        <taxon>Bacteria</taxon>
        <taxon>Bacillati</taxon>
        <taxon>Actinomycetota</taxon>
        <taxon>Actinomycetes</taxon>
        <taxon>Kitasatosporales</taxon>
        <taxon>Streptomycetaceae</taxon>
        <taxon>Streptomyces</taxon>
        <taxon>Streptomyces aurantiacus group</taxon>
    </lineage>
</organism>
<dbReference type="GeneID" id="300113146"/>
<feature type="compositionally biased region" description="Basic and acidic residues" evidence="1">
    <location>
        <begin position="111"/>
        <end position="127"/>
    </location>
</feature>
<sequence>MLEVGRAQKANFVTRYLRLRDLQREIEEGLNVMESSNGTNSVIAYGKGGEIASNRRDEQEMVVLCLRIPQSAWVFVNTLILQDILANRSWLTSARLPTTRPDPTAPVPRPAVREGEFRHGRPAESHPRYGARPVPRPLS</sequence>
<dbReference type="KEGG" id="sky:D0C37_02790"/>
<dbReference type="AlphaFoldDB" id="A0A385D5I1"/>
<feature type="domain" description="Tn3 transposase DDE" evidence="2">
    <location>
        <begin position="2"/>
        <end position="90"/>
    </location>
</feature>
<evidence type="ECO:0000313" key="3">
    <source>
        <dbReference type="EMBL" id="AXQ53638.1"/>
    </source>
</evidence>
<protein>
    <recommendedName>
        <fullName evidence="2">Tn3 transposase DDE domain-containing protein</fullName>
    </recommendedName>
</protein>
<dbReference type="RefSeq" id="WP_117348617.1">
    <property type="nucleotide sequence ID" value="NZ_CP031742.1"/>
</dbReference>
<reference evidence="3 4" key="1">
    <citation type="submission" date="2018-08" db="EMBL/GenBank/DDBJ databases">
        <authorList>
            <person name="Ferrada E.E."/>
            <person name="Latorre B.A."/>
        </authorList>
    </citation>
    <scope>NUCLEOTIDE SEQUENCE [LARGE SCALE GENOMIC DNA]</scope>
    <source>
        <strain evidence="3 4">VK-A60T</strain>
    </source>
</reference>
<proteinExistence type="predicted"/>